<proteinExistence type="predicted"/>
<evidence type="ECO:0000256" key="2">
    <source>
        <dbReference type="ARBA" id="ARBA00023315"/>
    </source>
</evidence>
<dbReference type="SUPFAM" id="SSF55729">
    <property type="entry name" value="Acyl-CoA N-acyltransferases (Nat)"/>
    <property type="match status" value="1"/>
</dbReference>
<protein>
    <submittedName>
        <fullName evidence="4">GNAT family N-acetyltransferase</fullName>
    </submittedName>
</protein>
<dbReference type="InterPro" id="IPR050832">
    <property type="entry name" value="Bact_Acetyltransf"/>
</dbReference>
<keyword evidence="2" id="KW-0012">Acyltransferase</keyword>
<name>A0ABT2GLE2_9MICO</name>
<dbReference type="RefSeq" id="WP_259504906.1">
    <property type="nucleotide sequence ID" value="NZ_JANLCM010000001.1"/>
</dbReference>
<dbReference type="InterPro" id="IPR000182">
    <property type="entry name" value="GNAT_dom"/>
</dbReference>
<keyword evidence="5" id="KW-1185">Reference proteome</keyword>
<comment type="caution">
    <text evidence="4">The sequence shown here is derived from an EMBL/GenBank/DDBJ whole genome shotgun (WGS) entry which is preliminary data.</text>
</comment>
<reference evidence="4" key="1">
    <citation type="submission" date="2022-08" db="EMBL/GenBank/DDBJ databases">
        <authorList>
            <person name="Deng Y."/>
            <person name="Han X.-F."/>
            <person name="Zhang Y.-Q."/>
        </authorList>
    </citation>
    <scope>NUCLEOTIDE SEQUENCE</scope>
    <source>
        <strain evidence="4">CPCC 205763</strain>
    </source>
</reference>
<sequence>MTLRIERVTDASTVLRGAHLFDEAVDAAATSRFLASPTHHLLFAYDDEVADPMHPVGMISGAELTHPDKGTEMFLNELGVDEVAQRRGIGGALVRELAALAQSRGCTAMWVGTEPDNVAALATYRSTGPVSSEPFVAFTWEF</sequence>
<keyword evidence="1" id="KW-0808">Transferase</keyword>
<dbReference type="Gene3D" id="3.40.630.30">
    <property type="match status" value="1"/>
</dbReference>
<dbReference type="PROSITE" id="PS51186">
    <property type="entry name" value="GNAT"/>
    <property type="match status" value="1"/>
</dbReference>
<evidence type="ECO:0000313" key="5">
    <source>
        <dbReference type="Proteomes" id="UP001165584"/>
    </source>
</evidence>
<evidence type="ECO:0000256" key="1">
    <source>
        <dbReference type="ARBA" id="ARBA00022679"/>
    </source>
</evidence>
<dbReference type="PANTHER" id="PTHR43877">
    <property type="entry name" value="AMINOALKYLPHOSPHONATE N-ACETYLTRANSFERASE-RELATED-RELATED"/>
    <property type="match status" value="1"/>
</dbReference>
<dbReference type="InterPro" id="IPR016181">
    <property type="entry name" value="Acyl_CoA_acyltransferase"/>
</dbReference>
<dbReference type="CDD" id="cd04301">
    <property type="entry name" value="NAT_SF"/>
    <property type="match status" value="1"/>
</dbReference>
<dbReference type="Pfam" id="PF00583">
    <property type="entry name" value="Acetyltransf_1"/>
    <property type="match status" value="1"/>
</dbReference>
<dbReference type="EMBL" id="JANLCM010000001">
    <property type="protein sequence ID" value="MCS5717039.1"/>
    <property type="molecule type" value="Genomic_DNA"/>
</dbReference>
<evidence type="ECO:0000313" key="4">
    <source>
        <dbReference type="EMBL" id="MCS5717039.1"/>
    </source>
</evidence>
<organism evidence="4 5">
    <name type="scientific">Herbiconiux aconitum</name>
    <dbReference type="NCBI Taxonomy" id="2970913"/>
    <lineage>
        <taxon>Bacteria</taxon>
        <taxon>Bacillati</taxon>
        <taxon>Actinomycetota</taxon>
        <taxon>Actinomycetes</taxon>
        <taxon>Micrococcales</taxon>
        <taxon>Microbacteriaceae</taxon>
        <taxon>Herbiconiux</taxon>
    </lineage>
</organism>
<gene>
    <name evidence="4" type="ORF">N1027_02710</name>
</gene>
<feature type="domain" description="N-acetyltransferase" evidence="3">
    <location>
        <begin position="1"/>
        <end position="142"/>
    </location>
</feature>
<evidence type="ECO:0000259" key="3">
    <source>
        <dbReference type="PROSITE" id="PS51186"/>
    </source>
</evidence>
<dbReference type="Proteomes" id="UP001165584">
    <property type="component" value="Unassembled WGS sequence"/>
</dbReference>
<accession>A0ABT2GLE2</accession>